<dbReference type="SUPFAM" id="SSF81606">
    <property type="entry name" value="PP2C-like"/>
    <property type="match status" value="1"/>
</dbReference>
<dbReference type="InterPro" id="IPR036457">
    <property type="entry name" value="PPM-type-like_dom_sf"/>
</dbReference>
<proteinExistence type="predicted"/>
<gene>
    <name evidence="2" type="ORF">GBK04_22585</name>
</gene>
<sequence>MSITIYQPVCFNETGNRTHNEDSVFPPPGHATVADRLFLVCDGVGGEHRGEVASAEACRCLSEYFAQNPDALASTDQVQQALEYTRGVFESIEKQDPDSAGMATTLTLLLLLDNKVAMAHLGDSRIYQVREGRIIYQTRDHKWVNELIASGVITEEQAREHPKKNVITRVLSASRPDQADFKIIDDVRAGDYFFLCTDGVLERVYDGLLEYHLGQVSSESASTESIMASLREECEGMTNDNFSAYLIQIESVGTEESLVAILDKEITAQPDRSAPPPVHIWESRPM</sequence>
<organism evidence="2 3">
    <name type="scientific">Salmonirosea aquatica</name>
    <dbReference type="NCBI Taxonomy" id="2654236"/>
    <lineage>
        <taxon>Bacteria</taxon>
        <taxon>Pseudomonadati</taxon>
        <taxon>Bacteroidota</taxon>
        <taxon>Cytophagia</taxon>
        <taxon>Cytophagales</taxon>
        <taxon>Spirosomataceae</taxon>
        <taxon>Salmonirosea</taxon>
    </lineage>
</organism>
<keyword evidence="3" id="KW-1185">Reference proteome</keyword>
<dbReference type="SMART" id="SM00331">
    <property type="entry name" value="PP2C_SIG"/>
    <property type="match status" value="1"/>
</dbReference>
<accession>A0A7C9BF23</accession>
<dbReference type="Proteomes" id="UP000479293">
    <property type="component" value="Unassembled WGS sequence"/>
</dbReference>
<feature type="domain" description="PPM-type phosphatase" evidence="1">
    <location>
        <begin position="5"/>
        <end position="249"/>
    </location>
</feature>
<evidence type="ECO:0000259" key="1">
    <source>
        <dbReference type="PROSITE" id="PS51746"/>
    </source>
</evidence>
<evidence type="ECO:0000313" key="2">
    <source>
        <dbReference type="EMBL" id="MPR36058.1"/>
    </source>
</evidence>
<dbReference type="Gene3D" id="3.60.40.10">
    <property type="entry name" value="PPM-type phosphatase domain"/>
    <property type="match status" value="1"/>
</dbReference>
<reference evidence="2 3" key="1">
    <citation type="submission" date="2019-10" db="EMBL/GenBank/DDBJ databases">
        <title>Draft Genome Sequence of Cytophagaceae sp. SJW1-29.</title>
        <authorList>
            <person name="Choi A."/>
        </authorList>
    </citation>
    <scope>NUCLEOTIDE SEQUENCE [LARGE SCALE GENOMIC DNA]</scope>
    <source>
        <strain evidence="2 3">SJW1-29</strain>
    </source>
</reference>
<comment type="caution">
    <text evidence="2">The sequence shown here is derived from an EMBL/GenBank/DDBJ whole genome shotgun (WGS) entry which is preliminary data.</text>
</comment>
<name>A0A7C9BF23_9BACT</name>
<dbReference type="Pfam" id="PF13672">
    <property type="entry name" value="PP2C_2"/>
    <property type="match status" value="1"/>
</dbReference>
<dbReference type="EMBL" id="WHLY01000002">
    <property type="protein sequence ID" value="MPR36058.1"/>
    <property type="molecule type" value="Genomic_DNA"/>
</dbReference>
<dbReference type="PROSITE" id="PS51746">
    <property type="entry name" value="PPM_2"/>
    <property type="match status" value="1"/>
</dbReference>
<protein>
    <submittedName>
        <fullName evidence="2">Serine/threonine-protein phosphatase</fullName>
    </submittedName>
</protein>
<dbReference type="SMART" id="SM00332">
    <property type="entry name" value="PP2Cc"/>
    <property type="match status" value="1"/>
</dbReference>
<dbReference type="InterPro" id="IPR001932">
    <property type="entry name" value="PPM-type_phosphatase-like_dom"/>
</dbReference>
<dbReference type="CDD" id="cd00143">
    <property type="entry name" value="PP2Cc"/>
    <property type="match status" value="1"/>
</dbReference>
<dbReference type="RefSeq" id="WP_152763635.1">
    <property type="nucleotide sequence ID" value="NZ_WHLY01000002.1"/>
</dbReference>
<dbReference type="AlphaFoldDB" id="A0A7C9BF23"/>
<evidence type="ECO:0000313" key="3">
    <source>
        <dbReference type="Proteomes" id="UP000479293"/>
    </source>
</evidence>